<accession>A0A316UT48</accession>
<dbReference type="GO" id="GO:0016787">
    <property type="term" value="F:hydrolase activity"/>
    <property type="evidence" value="ECO:0007669"/>
    <property type="project" value="UniProtKB-KW"/>
</dbReference>
<dbReference type="Gene3D" id="3.40.50.1820">
    <property type="entry name" value="alpha/beta hydrolase"/>
    <property type="match status" value="1"/>
</dbReference>
<dbReference type="PANTHER" id="PTHR37574:SF1">
    <property type="entry name" value="LIPASE B"/>
    <property type="match status" value="1"/>
</dbReference>
<gene>
    <name evidence="2" type="ORF">BDZ90DRAFT_260580</name>
</gene>
<reference evidence="2 3" key="1">
    <citation type="journal article" date="2018" name="Mol. Biol. Evol.">
        <title>Broad Genomic Sampling Reveals a Smut Pathogenic Ancestry of the Fungal Clade Ustilaginomycotina.</title>
        <authorList>
            <person name="Kijpornyongpan T."/>
            <person name="Mondo S.J."/>
            <person name="Barry K."/>
            <person name="Sandor L."/>
            <person name="Lee J."/>
            <person name="Lipzen A."/>
            <person name="Pangilinan J."/>
            <person name="LaButti K."/>
            <person name="Hainaut M."/>
            <person name="Henrissat B."/>
            <person name="Grigoriev I.V."/>
            <person name="Spatafora J.W."/>
            <person name="Aime M.C."/>
        </authorList>
    </citation>
    <scope>NUCLEOTIDE SEQUENCE [LARGE SCALE GENOMIC DNA]</scope>
    <source>
        <strain evidence="2 3">MCA 5214</strain>
    </source>
</reference>
<protein>
    <submittedName>
        <fullName evidence="2">Alpha/beta-hydrolase</fullName>
    </submittedName>
</protein>
<sequence length="357" mass="38229">MFLSVSTLYAALALASVGSASPVQLTKRYPNAITTDAPFSQSDAQFAQFPPICPYGVSKSSPEKNILFIPGTGESGDNAFAKGYVPALKAQGYFPCYTNLPNVSLSDAQVTSEYVVKQIDSVYSQAGNKPFTISAHSQGNLNVQWGLNFWPSRRNKIRNFVGLAPDFHGTAEGQLVLAAQYALIHGGAPSVIQQSVILGKPSNFLNALNKHANQPLVPTTALYGDFDEIIQPVASTTTLDNTPVPNSFAHIDLSLICAGRTAAIVDHFRTLLSAPAFWLILDALRNGGIANVNRARLLALSQRQDFCADLVPGAADDSVPQLAKTAFMAALEVGSNDFLTQTTDREPELKPYAANQP</sequence>
<keyword evidence="1" id="KW-0732">Signal</keyword>
<organism evidence="2 3">
    <name type="scientific">Jaminaea rosea</name>
    <dbReference type="NCBI Taxonomy" id="1569628"/>
    <lineage>
        <taxon>Eukaryota</taxon>
        <taxon>Fungi</taxon>
        <taxon>Dikarya</taxon>
        <taxon>Basidiomycota</taxon>
        <taxon>Ustilaginomycotina</taxon>
        <taxon>Exobasidiomycetes</taxon>
        <taxon>Microstromatales</taxon>
        <taxon>Microstromatales incertae sedis</taxon>
        <taxon>Jaminaea</taxon>
    </lineage>
</organism>
<dbReference type="Proteomes" id="UP000245884">
    <property type="component" value="Unassembled WGS sequence"/>
</dbReference>
<evidence type="ECO:0000313" key="2">
    <source>
        <dbReference type="EMBL" id="PWN27511.1"/>
    </source>
</evidence>
<dbReference type="STRING" id="1569628.A0A316UT48"/>
<dbReference type="InterPro" id="IPR029058">
    <property type="entry name" value="AB_hydrolase_fold"/>
</dbReference>
<keyword evidence="2" id="KW-0378">Hydrolase</keyword>
<dbReference type="PANTHER" id="PTHR37574">
    <property type="entry name" value="LIPASE B"/>
    <property type="match status" value="1"/>
</dbReference>
<name>A0A316UT48_9BASI</name>
<keyword evidence="3" id="KW-1185">Reference proteome</keyword>
<dbReference type="SUPFAM" id="SSF53474">
    <property type="entry name" value="alpha/beta-Hydrolases"/>
    <property type="match status" value="1"/>
</dbReference>
<evidence type="ECO:0000256" key="1">
    <source>
        <dbReference type="SAM" id="SignalP"/>
    </source>
</evidence>
<dbReference type="EMBL" id="KZ819668">
    <property type="protein sequence ID" value="PWN27511.1"/>
    <property type="molecule type" value="Genomic_DNA"/>
</dbReference>
<feature type="chain" id="PRO_5016296493" evidence="1">
    <location>
        <begin position="21"/>
        <end position="357"/>
    </location>
</feature>
<dbReference type="AlphaFoldDB" id="A0A316UT48"/>
<dbReference type="InterPro" id="IPR053228">
    <property type="entry name" value="Stereospecific_Lipase"/>
</dbReference>
<evidence type="ECO:0000313" key="3">
    <source>
        <dbReference type="Proteomes" id="UP000245884"/>
    </source>
</evidence>
<dbReference type="GeneID" id="37030090"/>
<feature type="signal peptide" evidence="1">
    <location>
        <begin position="1"/>
        <end position="20"/>
    </location>
</feature>
<proteinExistence type="predicted"/>
<dbReference type="OrthoDB" id="4605274at2759"/>
<dbReference type="RefSeq" id="XP_025362123.1">
    <property type="nucleotide sequence ID" value="XM_025508267.1"/>
</dbReference>